<organism evidence="1 2">
    <name type="scientific">Asticcacaulis biprosthecium C19</name>
    <dbReference type="NCBI Taxonomy" id="715226"/>
    <lineage>
        <taxon>Bacteria</taxon>
        <taxon>Pseudomonadati</taxon>
        <taxon>Pseudomonadota</taxon>
        <taxon>Alphaproteobacteria</taxon>
        <taxon>Caulobacterales</taxon>
        <taxon>Caulobacteraceae</taxon>
        <taxon>Asticcacaulis</taxon>
    </lineage>
</organism>
<name>F4QPL7_9CAUL</name>
<dbReference type="AlphaFoldDB" id="F4QPL7"/>
<accession>F4QPL7</accession>
<keyword evidence="2" id="KW-1185">Reference proteome</keyword>
<gene>
    <name evidence="1" type="ORF">ABI_26900</name>
</gene>
<dbReference type="HOGENOM" id="CLU_3148955_0_0_5"/>
<protein>
    <submittedName>
        <fullName evidence="1">Uncharacterized protein</fullName>
    </submittedName>
</protein>
<dbReference type="Proteomes" id="UP000006512">
    <property type="component" value="Unassembled WGS sequence"/>
</dbReference>
<proteinExistence type="predicted"/>
<sequence>MPPPRTALSQSLPRYLRSVIKPKRRKAGDFLPATLSQWATIPGVAATA</sequence>
<dbReference type="EMBL" id="GL883078">
    <property type="protein sequence ID" value="EGF91275.1"/>
    <property type="molecule type" value="Genomic_DNA"/>
</dbReference>
<evidence type="ECO:0000313" key="2">
    <source>
        <dbReference type="Proteomes" id="UP000006512"/>
    </source>
</evidence>
<evidence type="ECO:0000313" key="1">
    <source>
        <dbReference type="EMBL" id="EGF91275.1"/>
    </source>
</evidence>
<reference evidence="2" key="1">
    <citation type="submission" date="2011-03" db="EMBL/GenBank/DDBJ databases">
        <title>Draft genome sequence of Brevundimonas diminuta.</title>
        <authorList>
            <person name="Brown P.J.B."/>
            <person name="Buechlein A."/>
            <person name="Hemmerich C."/>
            <person name="Brun Y.V."/>
        </authorList>
    </citation>
    <scope>NUCLEOTIDE SEQUENCE [LARGE SCALE GENOMIC DNA]</scope>
    <source>
        <strain evidence="2">C19</strain>
    </source>
</reference>